<dbReference type="RefSeq" id="WP_163771689.1">
    <property type="nucleotide sequence ID" value="NZ_JAAGXA010000004.1"/>
</dbReference>
<dbReference type="SUPFAM" id="SSF55424">
    <property type="entry name" value="FAD/NAD-linked reductases, dimerisation (C-terminal) domain"/>
    <property type="match status" value="1"/>
</dbReference>
<keyword evidence="8" id="KW-1185">Reference proteome</keyword>
<evidence type="ECO:0000256" key="1">
    <source>
        <dbReference type="ARBA" id="ARBA00001974"/>
    </source>
</evidence>
<name>A0A6P0HI60_9ACTN</name>
<dbReference type="AlphaFoldDB" id="A0A6P0HI60"/>
<sequence>MSVERMVVVGASLAGLRAVEAARRAGYDGELVLVGDEVHAPYDRPPLSKAFLDPDGERGAGAVAQFRSEEVLRDELRVDLRLGTRATGLDTTAREVLLGDERLPYDALVIATGSVPRWLPGTDPAGPDGPLEGVTQLRTVEDARRVREALEAGARIVVVGAGFIGSEVASAARKRGLPVTVVEALDVPLTRSVGPEVGVACVELHRAAGTDLRLGVGVAGLDEETPDGPDGRRRVRAVRLTDGTTLPADLVVLGIGVRPATDWLEGSGVALHDGDRGVLVDATLATNVPGVWAAGDMAHVENPLFDGEQHRLEHWTNAADHGAAAARHALDPAAAEPVVTVPYFWSDWYGHRLQFVGTPRADEARVVVDDLATGGGLVVLYRRADRVVGAFVVDLPRVVMKLRRRVLDRGPWKEAVAFATGSEVPTPR</sequence>
<evidence type="ECO:0000313" key="7">
    <source>
        <dbReference type="EMBL" id="NEN78226.1"/>
    </source>
</evidence>
<evidence type="ECO:0000259" key="5">
    <source>
        <dbReference type="Pfam" id="PF07992"/>
    </source>
</evidence>
<dbReference type="GO" id="GO:0005737">
    <property type="term" value="C:cytoplasm"/>
    <property type="evidence" value="ECO:0007669"/>
    <property type="project" value="TreeGrafter"/>
</dbReference>
<reference evidence="7 8" key="1">
    <citation type="journal article" date="2014" name="Int. J. Syst. Evol. Microbiol.">
        <title>Nocardioides zeae sp. nov., isolated from the stem of Zea mays.</title>
        <authorList>
            <person name="Glaeser S.P."/>
            <person name="McInroy J.A."/>
            <person name="Busse H.J."/>
            <person name="Kampfer P."/>
        </authorList>
    </citation>
    <scope>NUCLEOTIDE SEQUENCE [LARGE SCALE GENOMIC DNA]</scope>
    <source>
        <strain evidence="7 8">JCM 30728</strain>
    </source>
</reference>
<evidence type="ECO:0000313" key="8">
    <source>
        <dbReference type="Proteomes" id="UP000468687"/>
    </source>
</evidence>
<dbReference type="PANTHER" id="PTHR43557:SF2">
    <property type="entry name" value="RIESKE DOMAIN-CONTAINING PROTEIN-RELATED"/>
    <property type="match status" value="1"/>
</dbReference>
<comment type="caution">
    <text evidence="7">The sequence shown here is derived from an EMBL/GenBank/DDBJ whole genome shotgun (WGS) entry which is preliminary data.</text>
</comment>
<dbReference type="PRINTS" id="PR00368">
    <property type="entry name" value="FADPNR"/>
</dbReference>
<evidence type="ECO:0000259" key="6">
    <source>
        <dbReference type="Pfam" id="PF14759"/>
    </source>
</evidence>
<evidence type="ECO:0000256" key="2">
    <source>
        <dbReference type="ARBA" id="ARBA00022630"/>
    </source>
</evidence>
<dbReference type="Gene3D" id="3.30.390.30">
    <property type="match status" value="1"/>
</dbReference>
<dbReference type="InterPro" id="IPR023753">
    <property type="entry name" value="FAD/NAD-binding_dom"/>
</dbReference>
<dbReference type="Gene3D" id="3.50.50.60">
    <property type="entry name" value="FAD/NAD(P)-binding domain"/>
    <property type="match status" value="2"/>
</dbReference>
<evidence type="ECO:0000256" key="4">
    <source>
        <dbReference type="ARBA" id="ARBA00023002"/>
    </source>
</evidence>
<comment type="cofactor">
    <cofactor evidence="1">
        <name>FAD</name>
        <dbReference type="ChEBI" id="CHEBI:57692"/>
    </cofactor>
</comment>
<keyword evidence="3" id="KW-0274">FAD</keyword>
<accession>A0A6P0HI60</accession>
<evidence type="ECO:0000256" key="3">
    <source>
        <dbReference type="ARBA" id="ARBA00022827"/>
    </source>
</evidence>
<keyword evidence="2" id="KW-0285">Flavoprotein</keyword>
<dbReference type="InterPro" id="IPR050446">
    <property type="entry name" value="FAD-oxidoreductase/Apoptosis"/>
</dbReference>
<dbReference type="PRINTS" id="PR00411">
    <property type="entry name" value="PNDRDTASEI"/>
</dbReference>
<dbReference type="PANTHER" id="PTHR43557">
    <property type="entry name" value="APOPTOSIS-INDUCING FACTOR 1"/>
    <property type="match status" value="1"/>
</dbReference>
<feature type="domain" description="FAD/NAD(P)-binding" evidence="5">
    <location>
        <begin position="5"/>
        <end position="322"/>
    </location>
</feature>
<dbReference type="SUPFAM" id="SSF51905">
    <property type="entry name" value="FAD/NAD(P)-binding domain"/>
    <property type="match status" value="1"/>
</dbReference>
<dbReference type="EMBL" id="JAAGXA010000004">
    <property type="protein sequence ID" value="NEN78226.1"/>
    <property type="molecule type" value="Genomic_DNA"/>
</dbReference>
<organism evidence="7 8">
    <name type="scientific">Nocardioides zeae</name>
    <dbReference type="NCBI Taxonomy" id="1457234"/>
    <lineage>
        <taxon>Bacteria</taxon>
        <taxon>Bacillati</taxon>
        <taxon>Actinomycetota</taxon>
        <taxon>Actinomycetes</taxon>
        <taxon>Propionibacteriales</taxon>
        <taxon>Nocardioidaceae</taxon>
        <taxon>Nocardioides</taxon>
    </lineage>
</organism>
<gene>
    <name evidence="7" type="ORF">G3T38_08050</name>
</gene>
<feature type="domain" description="Reductase C-terminal" evidence="6">
    <location>
        <begin position="343"/>
        <end position="410"/>
    </location>
</feature>
<dbReference type="Pfam" id="PF14759">
    <property type="entry name" value="Reductase_C"/>
    <property type="match status" value="1"/>
</dbReference>
<protein>
    <submittedName>
        <fullName evidence="7">Oxidoreductase</fullName>
    </submittedName>
</protein>
<dbReference type="Pfam" id="PF07992">
    <property type="entry name" value="Pyr_redox_2"/>
    <property type="match status" value="1"/>
</dbReference>
<dbReference type="GO" id="GO:0016651">
    <property type="term" value="F:oxidoreductase activity, acting on NAD(P)H"/>
    <property type="evidence" value="ECO:0007669"/>
    <property type="project" value="TreeGrafter"/>
</dbReference>
<dbReference type="InterPro" id="IPR016156">
    <property type="entry name" value="FAD/NAD-linked_Rdtase_dimer_sf"/>
</dbReference>
<dbReference type="InterPro" id="IPR028202">
    <property type="entry name" value="Reductase_C"/>
</dbReference>
<dbReference type="Proteomes" id="UP000468687">
    <property type="component" value="Unassembled WGS sequence"/>
</dbReference>
<dbReference type="InterPro" id="IPR036188">
    <property type="entry name" value="FAD/NAD-bd_sf"/>
</dbReference>
<keyword evidence="4" id="KW-0560">Oxidoreductase</keyword>
<proteinExistence type="predicted"/>